<keyword evidence="2" id="KW-1185">Reference proteome</keyword>
<evidence type="ECO:0000313" key="1">
    <source>
        <dbReference type="EMBL" id="KAJ8487138.1"/>
    </source>
</evidence>
<dbReference type="AlphaFoldDB" id="A0AAD7TW72"/>
<dbReference type="Proteomes" id="UP001215151">
    <property type="component" value="Unassembled WGS sequence"/>
</dbReference>
<accession>A0AAD7TW72</accession>
<organism evidence="1 2">
    <name type="scientific">Trametes cubensis</name>
    <dbReference type="NCBI Taxonomy" id="1111947"/>
    <lineage>
        <taxon>Eukaryota</taxon>
        <taxon>Fungi</taxon>
        <taxon>Dikarya</taxon>
        <taxon>Basidiomycota</taxon>
        <taxon>Agaricomycotina</taxon>
        <taxon>Agaricomycetes</taxon>
        <taxon>Polyporales</taxon>
        <taxon>Polyporaceae</taxon>
        <taxon>Trametes</taxon>
    </lineage>
</organism>
<sequence length="97" mass="10774">MCHWRRVRNNYKRCGHYVDLPDEMVRPSTAYLSEDLNSVGTTALRFNVTIVTASSAPRIPGTVFHPAARRLVGSTVNSPNSITHFAQFASSLAVLRD</sequence>
<proteinExistence type="predicted"/>
<protein>
    <submittedName>
        <fullName evidence="1">Uncharacterized protein</fullName>
    </submittedName>
</protein>
<reference evidence="1" key="1">
    <citation type="submission" date="2022-11" db="EMBL/GenBank/DDBJ databases">
        <title>Genome Sequence of Cubamyces cubensis.</title>
        <authorList>
            <person name="Buettner E."/>
        </authorList>
    </citation>
    <scope>NUCLEOTIDE SEQUENCE</scope>
    <source>
        <strain evidence="1">MPL-01</strain>
    </source>
</reference>
<dbReference type="EMBL" id="JAPEVG010000084">
    <property type="protein sequence ID" value="KAJ8487138.1"/>
    <property type="molecule type" value="Genomic_DNA"/>
</dbReference>
<name>A0AAD7TW72_9APHY</name>
<comment type="caution">
    <text evidence="1">The sequence shown here is derived from an EMBL/GenBank/DDBJ whole genome shotgun (WGS) entry which is preliminary data.</text>
</comment>
<evidence type="ECO:0000313" key="2">
    <source>
        <dbReference type="Proteomes" id="UP001215151"/>
    </source>
</evidence>
<gene>
    <name evidence="1" type="ORF">ONZ51_g4353</name>
</gene>